<dbReference type="PANTHER" id="PTHR45008:SF1">
    <property type="entry name" value="PTS SYSTEM GLUCOSE-SPECIFIC EIIA COMPONENT"/>
    <property type="match status" value="1"/>
</dbReference>
<protein>
    <submittedName>
        <fullName evidence="8">PTS system, glucose subfamily, IIA subunit</fullName>
    </submittedName>
</protein>
<dbReference type="PANTHER" id="PTHR45008">
    <property type="entry name" value="PTS SYSTEM GLUCOSE-SPECIFIC EIIA COMPONENT"/>
    <property type="match status" value="1"/>
</dbReference>
<dbReference type="STRING" id="471856.Jden_0939"/>
<keyword evidence="2" id="KW-0813">Transport</keyword>
<evidence type="ECO:0000313" key="9">
    <source>
        <dbReference type="Proteomes" id="UP000000628"/>
    </source>
</evidence>
<gene>
    <name evidence="8" type="ordered locus">Jden_0939</name>
</gene>
<evidence type="ECO:0000256" key="6">
    <source>
        <dbReference type="ARBA" id="ARBA00022777"/>
    </source>
</evidence>
<evidence type="ECO:0000313" key="8">
    <source>
        <dbReference type="EMBL" id="ACV08595.1"/>
    </source>
</evidence>
<feature type="domain" description="PTS EIIA type-1" evidence="7">
    <location>
        <begin position="20"/>
        <end position="124"/>
    </location>
</feature>
<keyword evidence="6" id="KW-0418">Kinase</keyword>
<name>C7R2X3_JONDD</name>
<dbReference type="HOGENOM" id="CLU_012312_5_0_11"/>
<dbReference type="InterPro" id="IPR050890">
    <property type="entry name" value="PTS_EIIA_component"/>
</dbReference>
<dbReference type="GO" id="GO:0016301">
    <property type="term" value="F:kinase activity"/>
    <property type="evidence" value="ECO:0007669"/>
    <property type="project" value="UniProtKB-KW"/>
</dbReference>
<dbReference type="NCBIfam" id="TIGR00830">
    <property type="entry name" value="PTBA"/>
    <property type="match status" value="1"/>
</dbReference>
<dbReference type="EMBL" id="CP001706">
    <property type="protein sequence ID" value="ACV08595.1"/>
    <property type="molecule type" value="Genomic_DNA"/>
</dbReference>
<accession>C7R2X3</accession>
<evidence type="ECO:0000256" key="5">
    <source>
        <dbReference type="ARBA" id="ARBA00022683"/>
    </source>
</evidence>
<dbReference type="InterPro" id="IPR001127">
    <property type="entry name" value="PTS_EIIA_1_perm"/>
</dbReference>
<dbReference type="KEGG" id="jde:Jden_0939"/>
<keyword evidence="4" id="KW-0808">Transferase</keyword>
<evidence type="ECO:0000259" key="7">
    <source>
        <dbReference type="PROSITE" id="PS51093"/>
    </source>
</evidence>
<dbReference type="Pfam" id="PF00358">
    <property type="entry name" value="PTS_EIIA_1"/>
    <property type="match status" value="1"/>
</dbReference>
<evidence type="ECO:0000256" key="4">
    <source>
        <dbReference type="ARBA" id="ARBA00022679"/>
    </source>
</evidence>
<proteinExistence type="predicted"/>
<comment type="subcellular location">
    <subcellularLocation>
        <location evidence="1">Cytoplasm</location>
    </subcellularLocation>
</comment>
<dbReference type="GO" id="GO:0009401">
    <property type="term" value="P:phosphoenolpyruvate-dependent sugar phosphotransferase system"/>
    <property type="evidence" value="ECO:0007669"/>
    <property type="project" value="UniProtKB-KW"/>
</dbReference>
<dbReference type="GO" id="GO:0005737">
    <property type="term" value="C:cytoplasm"/>
    <property type="evidence" value="ECO:0007669"/>
    <property type="project" value="UniProtKB-SubCell"/>
</dbReference>
<evidence type="ECO:0000256" key="3">
    <source>
        <dbReference type="ARBA" id="ARBA00022597"/>
    </source>
</evidence>
<dbReference type="SUPFAM" id="SSF51261">
    <property type="entry name" value="Duplicated hybrid motif"/>
    <property type="match status" value="1"/>
</dbReference>
<dbReference type="Gene3D" id="2.70.70.10">
    <property type="entry name" value="Glucose Permease (Domain IIA)"/>
    <property type="match status" value="1"/>
</dbReference>
<sequence>MVTVIAPLSGTMVPLDQVPDDVFSQGLVGWGTAMRPTTPHVNVIAPVTGRVSTIFPHAFALDTPDGVQILVHLGIDTISLHGDGFTLHHNQGDTVTQGELMITWDTTPALAAGLDLACPILAVQHPRDALYLENVPRDPHQPVTQGVPLFHIDKPSLSTMQE</sequence>
<keyword evidence="9" id="KW-1185">Reference proteome</keyword>
<evidence type="ECO:0000256" key="1">
    <source>
        <dbReference type="ARBA" id="ARBA00004496"/>
    </source>
</evidence>
<dbReference type="AlphaFoldDB" id="C7R2X3"/>
<keyword evidence="5" id="KW-0598">Phosphotransferase system</keyword>
<dbReference type="PROSITE" id="PS51093">
    <property type="entry name" value="PTS_EIIA_TYPE_1"/>
    <property type="match status" value="1"/>
</dbReference>
<dbReference type="eggNOG" id="COG2190">
    <property type="taxonomic scope" value="Bacteria"/>
</dbReference>
<dbReference type="RefSeq" id="WP_015771223.1">
    <property type="nucleotide sequence ID" value="NC_013174.1"/>
</dbReference>
<dbReference type="InterPro" id="IPR011055">
    <property type="entry name" value="Dup_hybrid_motif"/>
</dbReference>
<evidence type="ECO:0000256" key="2">
    <source>
        <dbReference type="ARBA" id="ARBA00022448"/>
    </source>
</evidence>
<reference evidence="8 9" key="1">
    <citation type="journal article" date="2009" name="Stand. Genomic Sci.">
        <title>Complete genome sequence of Jonesia denitrificans type strain (Prevot 55134).</title>
        <authorList>
            <person name="Pukall R."/>
            <person name="Gehrich-Schroter G."/>
            <person name="Lapidus A."/>
            <person name="Nolan M."/>
            <person name="Glavina Del Rio T."/>
            <person name="Lucas S."/>
            <person name="Chen F."/>
            <person name="Tice H."/>
            <person name="Pitluck S."/>
            <person name="Cheng J.F."/>
            <person name="Copeland A."/>
            <person name="Saunders E."/>
            <person name="Brettin T."/>
            <person name="Detter J.C."/>
            <person name="Bruce D."/>
            <person name="Goodwin L."/>
            <person name="Pati A."/>
            <person name="Ivanova N."/>
            <person name="Mavromatis K."/>
            <person name="Ovchinnikova G."/>
            <person name="Chen A."/>
            <person name="Palaniappan K."/>
            <person name="Land M."/>
            <person name="Hauser L."/>
            <person name="Chang Y.J."/>
            <person name="Jeffries C.D."/>
            <person name="Chain P."/>
            <person name="Goker M."/>
            <person name="Bristow J."/>
            <person name="Eisen J.A."/>
            <person name="Markowitz V."/>
            <person name="Hugenholtz P."/>
            <person name="Kyrpides N.C."/>
            <person name="Klenk H.P."/>
            <person name="Han C."/>
        </authorList>
    </citation>
    <scope>NUCLEOTIDE SEQUENCE [LARGE SCALE GENOMIC DNA]</scope>
    <source>
        <strain evidence="9">ATCC 14870 / DSM 20603 / BCRC 15368 / CIP 55.134 / JCM 11481 / NBRC 15587 / NCTC 10816 / Prevot 55134</strain>
    </source>
</reference>
<dbReference type="Proteomes" id="UP000000628">
    <property type="component" value="Chromosome"/>
</dbReference>
<keyword evidence="3" id="KW-0762">Sugar transport</keyword>
<organism evidence="8 9">
    <name type="scientific">Jonesia denitrificans (strain ATCC 14870 / DSM 20603 / BCRC 15368 / CIP 55.134 / JCM 11481 / NBRC 15587 / NCTC 10816 / Prevot 55134)</name>
    <name type="common">Listeria denitrificans</name>
    <dbReference type="NCBI Taxonomy" id="471856"/>
    <lineage>
        <taxon>Bacteria</taxon>
        <taxon>Bacillati</taxon>
        <taxon>Actinomycetota</taxon>
        <taxon>Actinomycetes</taxon>
        <taxon>Micrococcales</taxon>
        <taxon>Jonesiaceae</taxon>
        <taxon>Jonesia</taxon>
    </lineage>
</organism>
<dbReference type="PROSITE" id="PS00371">
    <property type="entry name" value="PTS_EIIA_TYPE_1_HIS"/>
    <property type="match status" value="1"/>
</dbReference>